<proteinExistence type="predicted"/>
<evidence type="ECO:0000313" key="2">
    <source>
        <dbReference type="EMBL" id="AZV42933.1"/>
    </source>
</evidence>
<name>A0A3Q9RMI5_9BACI</name>
<dbReference type="GO" id="GO:0006313">
    <property type="term" value="P:DNA transposition"/>
    <property type="evidence" value="ECO:0007669"/>
    <property type="project" value="InterPro"/>
</dbReference>
<evidence type="ECO:0000313" key="3">
    <source>
        <dbReference type="Proteomes" id="UP000283095"/>
    </source>
</evidence>
<dbReference type="Pfam" id="PF01526">
    <property type="entry name" value="DDE_Tnp_Tn3"/>
    <property type="match status" value="1"/>
</dbReference>
<reference evidence="2 3" key="1">
    <citation type="submission" date="2018-01" db="EMBL/GenBank/DDBJ databases">
        <title>Bacillus asahii Genome sequencing and assembly.</title>
        <authorList>
            <person name="Jiang H."/>
            <person name="Feng Y."/>
            <person name="Zhao F."/>
            <person name="Lin X."/>
        </authorList>
    </citation>
    <scope>NUCLEOTIDE SEQUENCE [LARGE SCALE GENOMIC DNA]</scope>
    <source>
        <strain evidence="2 3">OM18</strain>
    </source>
</reference>
<accession>A0A3Q9RMI5</accession>
<dbReference type="EMBL" id="CP026095">
    <property type="protein sequence ID" value="AZV42933.1"/>
    <property type="molecule type" value="Genomic_DNA"/>
</dbReference>
<dbReference type="GO" id="GO:0004803">
    <property type="term" value="F:transposase activity"/>
    <property type="evidence" value="ECO:0007669"/>
    <property type="project" value="InterPro"/>
</dbReference>
<dbReference type="Proteomes" id="UP000283095">
    <property type="component" value="Chromosome"/>
</dbReference>
<sequence length="527" mass="61381">MIDSAIDTFEKRFYQETYQQLSPETCARLDALLESHDKGESNEGESDILAFRHLLSSPRKPSVNTMDTEVKKLLAIRHLQIPEGLFHQLTPNLIKKFRLRAATETVTKLRAHPTHIRYTLLTILFWHRQAEIIDYLVDLLDEIILKVGNKAKNSTRNEAVAELEKVQGKSKHILNLLKATVDHPDGIIQDTLYPIVNPSTIRDIIKDMTRSNREYKEKIYIKMHSSYRGHYRRSLCNILKNLTFRSNNLFHQPTIEALQLIQEYSDSGQRFFAVGDEVPIEGVIQPKWKDIIIETDSKGIERVNRINYEIAVLQSLRTGLRCKEIWIEGADRYRNPDEDLPQDFEEHKDEYFQALKAPLDVEPFISDIKQLMKDKLHLLNQGFEDKSNDKVAITSRNNKGWIRVTPLEKQPEPPHLSMIKQEIRDRWSNINLLDLLKETDFLTGFTNHFKTTADRSILDQETIQRRLLLCLFGLGTNTGLKAVSAGNNLDSYRELQYIRNKFIHKDHLRKANAEVTNHIIYHRMKEV</sequence>
<evidence type="ECO:0000259" key="1">
    <source>
        <dbReference type="Pfam" id="PF01526"/>
    </source>
</evidence>
<organism evidence="2 3">
    <name type="scientific">Peribacillus asahii</name>
    <dbReference type="NCBI Taxonomy" id="228899"/>
    <lineage>
        <taxon>Bacteria</taxon>
        <taxon>Bacillati</taxon>
        <taxon>Bacillota</taxon>
        <taxon>Bacilli</taxon>
        <taxon>Bacillales</taxon>
        <taxon>Bacillaceae</taxon>
        <taxon>Peribacillus</taxon>
    </lineage>
</organism>
<dbReference type="AlphaFoldDB" id="A0A3Q9RMI5"/>
<protein>
    <submittedName>
        <fullName evidence="2">Transposase</fullName>
    </submittedName>
</protein>
<feature type="domain" description="Tn3 transposase DDE" evidence="1">
    <location>
        <begin position="434"/>
        <end position="524"/>
    </location>
</feature>
<dbReference type="KEGG" id="pasa:BAOM_2324"/>
<dbReference type="InterPro" id="IPR002513">
    <property type="entry name" value="Tn3_Tnp_DDE_dom"/>
</dbReference>
<gene>
    <name evidence="2" type="ORF">BAOM_2324</name>
</gene>